<comment type="caution">
    <text evidence="13">The sequence shown here is derived from an EMBL/GenBank/DDBJ whole genome shotgun (WGS) entry which is preliminary data.</text>
</comment>
<protein>
    <recommendedName>
        <fullName evidence="9">Membrane fusion protein (MFP) family protein</fullName>
    </recommendedName>
</protein>
<evidence type="ECO:0000256" key="10">
    <source>
        <dbReference type="SAM" id="Coils"/>
    </source>
</evidence>
<evidence type="ECO:0000313" key="13">
    <source>
        <dbReference type="EMBL" id="SFK74420.1"/>
    </source>
</evidence>
<evidence type="ECO:0000259" key="11">
    <source>
        <dbReference type="Pfam" id="PF25994"/>
    </source>
</evidence>
<comment type="similarity">
    <text evidence="2 9">Belongs to the membrane fusion protein (MFP) (TC 8.A.1) family.</text>
</comment>
<gene>
    <name evidence="13" type="ORF">SAMN04488518_108274</name>
</gene>
<keyword evidence="14" id="KW-1185">Reference proteome</keyword>
<keyword evidence="4 9" id="KW-1003">Cell membrane</keyword>
<dbReference type="InterPro" id="IPR010129">
    <property type="entry name" value="T1SS_HlyD"/>
</dbReference>
<dbReference type="InterPro" id="IPR050739">
    <property type="entry name" value="MFP"/>
</dbReference>
<name>A0A1I4C1A8_9HYPH</name>
<evidence type="ECO:0000256" key="6">
    <source>
        <dbReference type="ARBA" id="ARBA00022692"/>
    </source>
</evidence>
<evidence type="ECO:0000256" key="1">
    <source>
        <dbReference type="ARBA" id="ARBA00004377"/>
    </source>
</evidence>
<keyword evidence="8 9" id="KW-0472">Membrane</keyword>
<keyword evidence="7 9" id="KW-1133">Transmembrane helix</keyword>
<evidence type="ECO:0000256" key="9">
    <source>
        <dbReference type="RuleBase" id="RU365093"/>
    </source>
</evidence>
<organism evidence="13 14">
    <name type="scientific">Pseudovibrio ascidiaceicola</name>
    <dbReference type="NCBI Taxonomy" id="285279"/>
    <lineage>
        <taxon>Bacteria</taxon>
        <taxon>Pseudomonadati</taxon>
        <taxon>Pseudomonadota</taxon>
        <taxon>Alphaproteobacteria</taxon>
        <taxon>Hyphomicrobiales</taxon>
        <taxon>Stappiaceae</taxon>
        <taxon>Pseudovibrio</taxon>
    </lineage>
</organism>
<dbReference type="PRINTS" id="PR01490">
    <property type="entry name" value="RTXTOXIND"/>
</dbReference>
<dbReference type="PROSITE" id="PS00543">
    <property type="entry name" value="HLYD_FAMILY"/>
    <property type="match status" value="1"/>
</dbReference>
<dbReference type="NCBIfam" id="TIGR01843">
    <property type="entry name" value="type_I_hlyD"/>
    <property type="match status" value="1"/>
</dbReference>
<evidence type="ECO:0000256" key="8">
    <source>
        <dbReference type="ARBA" id="ARBA00023136"/>
    </source>
</evidence>
<dbReference type="Gene3D" id="2.40.50.100">
    <property type="match status" value="1"/>
</dbReference>
<keyword evidence="6 9" id="KW-0812">Transmembrane</keyword>
<evidence type="ECO:0000256" key="4">
    <source>
        <dbReference type="ARBA" id="ARBA00022475"/>
    </source>
</evidence>
<keyword evidence="3 9" id="KW-0813">Transport</keyword>
<dbReference type="Pfam" id="PF26002">
    <property type="entry name" value="Beta-barrel_AprE"/>
    <property type="match status" value="1"/>
</dbReference>
<sequence length="480" mass="53097">MIPVGRVPLELVGEFLGGLSLRLLHLMERVTKWMKFGSETTRLPRGAAQVSIGLENAVFARTRLLVLMIGILLVSFILWAGWAQLEEVTRGDGRVIPSAKIQVIQSLEGGIVKEVLVKTGDLVSKGDILIRLDDTGFSSNLGELVAKQLALEIARERLEFQSVWPERGEELAYSDHYHENAEQIVASELSLFQANLEGLKGQVAINRSRVAQRMAELEASENQRRKVLDLLRLANEERELKAPLAEKQIIPRTDMLKLQREIGDLEGQVNTLQVTEGRLQAAVEEAEQEIEGVYTKFRQTARAELSEVQAQLDIIAEASKGAGDKVDRADIRAPMDGIVNTIDVSTIGGVASPSQQLMTIVPVEDVLLVEAKVKPQDIAFIHQGQQALVKLSAYDFSIYGGLDGQVEGISADTVYDESTREQFYSVIIKTKQTELESRNKSLPILPGMVASVDILTGEKSVLSYILKPVNRAREEALRER</sequence>
<reference evidence="13 14" key="1">
    <citation type="submission" date="2016-10" db="EMBL/GenBank/DDBJ databases">
        <authorList>
            <person name="Varghese N."/>
            <person name="Submissions S."/>
        </authorList>
    </citation>
    <scope>NUCLEOTIDE SEQUENCE [LARGE SCALE GENOMIC DNA]</scope>
    <source>
        <strain evidence="13 14">DSM 16392</strain>
    </source>
</reference>
<feature type="domain" description="AprE-like long alpha-helical hairpin" evidence="11">
    <location>
        <begin position="139"/>
        <end position="324"/>
    </location>
</feature>
<dbReference type="InterPro" id="IPR006144">
    <property type="entry name" value="Secretion_HlyD_CS"/>
</dbReference>
<accession>A0A1I4C1A8</accession>
<proteinExistence type="inferred from homology"/>
<dbReference type="EMBL" id="FOSK01000008">
    <property type="protein sequence ID" value="SFK74420.1"/>
    <property type="molecule type" value="Genomic_DNA"/>
</dbReference>
<evidence type="ECO:0000256" key="3">
    <source>
        <dbReference type="ARBA" id="ARBA00022448"/>
    </source>
</evidence>
<dbReference type="Pfam" id="PF25994">
    <property type="entry name" value="HH_AprE"/>
    <property type="match status" value="1"/>
</dbReference>
<feature type="transmembrane region" description="Helical" evidence="9">
    <location>
        <begin position="64"/>
        <end position="82"/>
    </location>
</feature>
<dbReference type="InterPro" id="IPR058781">
    <property type="entry name" value="HH_AprE-like"/>
</dbReference>
<feature type="coiled-coil region" evidence="10">
    <location>
        <begin position="217"/>
        <end position="318"/>
    </location>
</feature>
<evidence type="ECO:0000313" key="14">
    <source>
        <dbReference type="Proteomes" id="UP000199598"/>
    </source>
</evidence>
<dbReference type="Gene3D" id="2.40.30.170">
    <property type="match status" value="1"/>
</dbReference>
<dbReference type="InterPro" id="IPR058982">
    <property type="entry name" value="Beta-barrel_AprE"/>
</dbReference>
<dbReference type="PANTHER" id="PTHR30386:SF26">
    <property type="entry name" value="TRANSPORT PROTEIN COMB"/>
    <property type="match status" value="1"/>
</dbReference>
<feature type="domain" description="AprE-like beta-barrel" evidence="12">
    <location>
        <begin position="367"/>
        <end position="457"/>
    </location>
</feature>
<comment type="subcellular location">
    <subcellularLocation>
        <location evidence="1 9">Cell inner membrane</location>
        <topology evidence="1 9">Single-pass membrane protein</topology>
    </subcellularLocation>
</comment>
<evidence type="ECO:0000256" key="5">
    <source>
        <dbReference type="ARBA" id="ARBA00022519"/>
    </source>
</evidence>
<evidence type="ECO:0000256" key="2">
    <source>
        <dbReference type="ARBA" id="ARBA00009477"/>
    </source>
</evidence>
<evidence type="ECO:0000259" key="12">
    <source>
        <dbReference type="Pfam" id="PF26002"/>
    </source>
</evidence>
<dbReference type="PANTHER" id="PTHR30386">
    <property type="entry name" value="MEMBRANE FUSION SUBUNIT OF EMRAB-TOLC MULTIDRUG EFFLUX PUMP"/>
    <property type="match status" value="1"/>
</dbReference>
<keyword evidence="5 9" id="KW-0997">Cell inner membrane</keyword>
<dbReference type="Proteomes" id="UP000199598">
    <property type="component" value="Unassembled WGS sequence"/>
</dbReference>
<keyword evidence="10" id="KW-0175">Coiled coil</keyword>
<evidence type="ECO:0000256" key="7">
    <source>
        <dbReference type="ARBA" id="ARBA00022989"/>
    </source>
</evidence>